<proteinExistence type="predicted"/>
<gene>
    <name evidence="2" type="ORF">ACFQ45_13110</name>
</gene>
<comment type="caution">
    <text evidence="2">The sequence shown here is derived from an EMBL/GenBank/DDBJ whole genome shotgun (WGS) entry which is preliminary data.</text>
</comment>
<dbReference type="Proteomes" id="UP001597059">
    <property type="component" value="Unassembled WGS sequence"/>
</dbReference>
<feature type="transmembrane region" description="Helical" evidence="1">
    <location>
        <begin position="125"/>
        <end position="145"/>
    </location>
</feature>
<evidence type="ECO:0000313" key="3">
    <source>
        <dbReference type="Proteomes" id="UP001597059"/>
    </source>
</evidence>
<reference evidence="3" key="1">
    <citation type="journal article" date="2019" name="Int. J. Syst. Evol. Microbiol.">
        <title>The Global Catalogue of Microorganisms (GCM) 10K type strain sequencing project: providing services to taxonomists for standard genome sequencing and annotation.</title>
        <authorList>
            <consortium name="The Broad Institute Genomics Platform"/>
            <consortium name="The Broad Institute Genome Sequencing Center for Infectious Disease"/>
            <person name="Wu L."/>
            <person name="Ma J."/>
        </authorList>
    </citation>
    <scope>NUCLEOTIDE SEQUENCE [LARGE SCALE GENOMIC DNA]</scope>
    <source>
        <strain evidence="3">JCM 30774</strain>
    </source>
</reference>
<accession>A0ABW4B4Y6</accession>
<keyword evidence="1" id="KW-1133">Transmembrane helix</keyword>
<keyword evidence="1" id="KW-0472">Membrane</keyword>
<evidence type="ECO:0000313" key="2">
    <source>
        <dbReference type="EMBL" id="MFD1384311.1"/>
    </source>
</evidence>
<sequence length="150" mass="16073">MASKAEVIGEIVCECGRCAYVEQTKRKGDFLQVRCSACGVDQRTGKTIQTRWKSTMKPVGHYHDSKTVAPYGAETVEPVAETKTDTIGNSTDTLKVTLPEPAAKPAITRRETIKPRTQTNGTSTLLGLGVFVVFAGVSVLGSELLKATKG</sequence>
<dbReference type="EMBL" id="JBHTMN010000014">
    <property type="protein sequence ID" value="MFD1384311.1"/>
    <property type="molecule type" value="Genomic_DNA"/>
</dbReference>
<evidence type="ECO:0000256" key="1">
    <source>
        <dbReference type="SAM" id="Phobius"/>
    </source>
</evidence>
<keyword evidence="1" id="KW-0812">Transmembrane</keyword>
<organism evidence="2 3">
    <name type="scientific">Rhodanobacter aciditrophus</name>
    <dbReference type="NCBI Taxonomy" id="1623218"/>
    <lineage>
        <taxon>Bacteria</taxon>
        <taxon>Pseudomonadati</taxon>
        <taxon>Pseudomonadota</taxon>
        <taxon>Gammaproteobacteria</taxon>
        <taxon>Lysobacterales</taxon>
        <taxon>Rhodanobacteraceae</taxon>
        <taxon>Rhodanobacter</taxon>
    </lineage>
</organism>
<dbReference type="RefSeq" id="WP_377368405.1">
    <property type="nucleotide sequence ID" value="NZ_JBHTMN010000014.1"/>
</dbReference>
<protein>
    <submittedName>
        <fullName evidence="2">Uncharacterized protein</fullName>
    </submittedName>
</protein>
<name>A0ABW4B4Y6_9GAMM</name>
<keyword evidence="3" id="KW-1185">Reference proteome</keyword>